<evidence type="ECO:0000313" key="3">
    <source>
        <dbReference type="EMBL" id="CAB4151883.1"/>
    </source>
</evidence>
<name>A0A6J5N3G2_9CAUD</name>
<keyword evidence="3" id="KW-0067">ATP-binding</keyword>
<evidence type="ECO:0000259" key="1">
    <source>
        <dbReference type="PROSITE" id="PS51192"/>
    </source>
</evidence>
<protein>
    <submittedName>
        <fullName evidence="3">SSL2 DNA or RNA helicases of superfamily II</fullName>
    </submittedName>
</protein>
<accession>A0A6J5N3G2</accession>
<dbReference type="SMART" id="SM00490">
    <property type="entry name" value="HELICc"/>
    <property type="match status" value="1"/>
</dbReference>
<dbReference type="GO" id="GO:0004386">
    <property type="term" value="F:helicase activity"/>
    <property type="evidence" value="ECO:0007669"/>
    <property type="project" value="UniProtKB-KW"/>
</dbReference>
<dbReference type="InterPro" id="IPR006935">
    <property type="entry name" value="Helicase/UvrB_N"/>
</dbReference>
<dbReference type="Pfam" id="PF04851">
    <property type="entry name" value="ResIII"/>
    <property type="match status" value="1"/>
</dbReference>
<feature type="domain" description="Helicase C-terminal" evidence="2">
    <location>
        <begin position="232"/>
        <end position="383"/>
    </location>
</feature>
<dbReference type="InterPro" id="IPR014001">
    <property type="entry name" value="Helicase_ATP-bd"/>
</dbReference>
<feature type="domain" description="Helicase ATP-binding" evidence="1">
    <location>
        <begin position="16"/>
        <end position="157"/>
    </location>
</feature>
<evidence type="ECO:0000259" key="2">
    <source>
        <dbReference type="PROSITE" id="PS51194"/>
    </source>
</evidence>
<proteinExistence type="predicted"/>
<dbReference type="Gene3D" id="3.40.50.300">
    <property type="entry name" value="P-loop containing nucleotide triphosphate hydrolases"/>
    <property type="match status" value="2"/>
</dbReference>
<keyword evidence="3" id="KW-0378">Hydrolase</keyword>
<dbReference type="InterPro" id="IPR027417">
    <property type="entry name" value="P-loop_NTPase"/>
</dbReference>
<dbReference type="Pfam" id="PF00271">
    <property type="entry name" value="Helicase_C"/>
    <property type="match status" value="1"/>
</dbReference>
<reference evidence="3" key="1">
    <citation type="submission" date="2020-04" db="EMBL/GenBank/DDBJ databases">
        <authorList>
            <person name="Chiriac C."/>
            <person name="Salcher M."/>
            <person name="Ghai R."/>
            <person name="Kavagutti S V."/>
        </authorList>
    </citation>
    <scope>NUCLEOTIDE SEQUENCE</scope>
</reference>
<dbReference type="GO" id="GO:0003677">
    <property type="term" value="F:DNA binding"/>
    <property type="evidence" value="ECO:0007669"/>
    <property type="project" value="InterPro"/>
</dbReference>
<dbReference type="PANTHER" id="PTHR47396">
    <property type="entry name" value="TYPE I RESTRICTION ENZYME ECOKI R PROTEIN"/>
    <property type="match status" value="1"/>
</dbReference>
<dbReference type="InterPro" id="IPR050742">
    <property type="entry name" value="Helicase_Restrict-Modif_Enz"/>
</dbReference>
<dbReference type="GO" id="GO:0005524">
    <property type="term" value="F:ATP binding"/>
    <property type="evidence" value="ECO:0007669"/>
    <property type="project" value="InterPro"/>
</dbReference>
<dbReference type="GO" id="GO:0016787">
    <property type="term" value="F:hydrolase activity"/>
    <property type="evidence" value="ECO:0007669"/>
    <property type="project" value="InterPro"/>
</dbReference>
<gene>
    <name evidence="3" type="ORF">UFOVP586_39</name>
</gene>
<dbReference type="PROSITE" id="PS51194">
    <property type="entry name" value="HELICASE_CTER"/>
    <property type="match status" value="1"/>
</dbReference>
<dbReference type="SMART" id="SM00487">
    <property type="entry name" value="DEXDc"/>
    <property type="match status" value="1"/>
</dbReference>
<dbReference type="SUPFAM" id="SSF52540">
    <property type="entry name" value="P-loop containing nucleoside triphosphate hydrolases"/>
    <property type="match status" value="1"/>
</dbReference>
<dbReference type="PANTHER" id="PTHR47396:SF1">
    <property type="entry name" value="ATP-DEPENDENT HELICASE IRC3-RELATED"/>
    <property type="match status" value="1"/>
</dbReference>
<keyword evidence="3" id="KW-0547">Nucleotide-binding</keyword>
<sequence>MLRDYQQRTLDQLYAWFNAHPIGNPCLVLPTGSGKSHIVAALCKNALQEWPETTILMLTHVKELIVQNAEKMRLHWPGAPLGIYSAGIGKKDLGEPITFAGIQSVRTKAPLLGHIDLVIIDECHLVSHKEEGGYRNLLNDLQAINPNLRVVGLTATPYRLGHGLITDKPALFDALINPVSIEELVHKKYLATLRSKLTTERFDVSNVHKRGGEYIDSELQAAVDNADKNIAVVREVIKLAQTRKAWLFFCAGVKHAQHVCQELINQGVSAACVTGDTPKAERDRILTEFKAGRIRALTNANVLTTGFDYPDIDLIAMLRPTMSASLYVQMAGRGMRPKSHTDHCLVLDFAGVVEMHGPITNVQPSKKKGNGEGEAPVKICDVCHEIVHISAHECPNCGTPFPPAPEKKLVLRHDDIMGLEGVDMPVSEWHWRKHVSRASGNEMIALTYYGGLTDPPITEYLPVLNQGYAGNKAMQLLHDIGQRSNATLTGINQASEPLSYLVTQMNQSTPPSMIEYKRDGKFYKVVKRLW</sequence>
<dbReference type="EMBL" id="LR796553">
    <property type="protein sequence ID" value="CAB4151883.1"/>
    <property type="molecule type" value="Genomic_DNA"/>
</dbReference>
<dbReference type="InterPro" id="IPR001650">
    <property type="entry name" value="Helicase_C-like"/>
</dbReference>
<organism evidence="3">
    <name type="scientific">uncultured Caudovirales phage</name>
    <dbReference type="NCBI Taxonomy" id="2100421"/>
    <lineage>
        <taxon>Viruses</taxon>
        <taxon>Duplodnaviria</taxon>
        <taxon>Heunggongvirae</taxon>
        <taxon>Uroviricota</taxon>
        <taxon>Caudoviricetes</taxon>
        <taxon>Peduoviridae</taxon>
        <taxon>Maltschvirus</taxon>
        <taxon>Maltschvirus maltsch</taxon>
    </lineage>
</organism>
<keyword evidence="3" id="KW-0347">Helicase</keyword>
<dbReference type="PROSITE" id="PS51192">
    <property type="entry name" value="HELICASE_ATP_BIND_1"/>
    <property type="match status" value="1"/>
</dbReference>